<reference evidence="2" key="1">
    <citation type="submission" date="2021-01" db="EMBL/GenBank/DDBJ databases">
        <authorList>
            <consortium name="Genoscope - CEA"/>
            <person name="William W."/>
        </authorList>
    </citation>
    <scope>NUCLEOTIDE SEQUENCE</scope>
</reference>
<evidence type="ECO:0000313" key="3">
    <source>
        <dbReference type="Proteomes" id="UP000683925"/>
    </source>
</evidence>
<keyword evidence="1" id="KW-1133">Transmembrane helix</keyword>
<feature type="transmembrane region" description="Helical" evidence="1">
    <location>
        <begin position="70"/>
        <end position="89"/>
    </location>
</feature>
<accession>A0A8S1SPI2</accession>
<dbReference type="OrthoDB" id="78652at2759"/>
<keyword evidence="1" id="KW-0472">Membrane</keyword>
<evidence type="ECO:0000313" key="2">
    <source>
        <dbReference type="EMBL" id="CAD8141306.1"/>
    </source>
</evidence>
<keyword evidence="1" id="KW-0812">Transmembrane</keyword>
<keyword evidence="3" id="KW-1185">Reference proteome</keyword>
<proteinExistence type="predicted"/>
<protein>
    <submittedName>
        <fullName evidence="2">Uncharacterized protein</fullName>
    </submittedName>
</protein>
<dbReference type="AlphaFoldDB" id="A0A8S1SPI2"/>
<dbReference type="Proteomes" id="UP000683925">
    <property type="component" value="Unassembled WGS sequence"/>
</dbReference>
<evidence type="ECO:0000256" key="1">
    <source>
        <dbReference type="SAM" id="Phobius"/>
    </source>
</evidence>
<name>A0A8S1SPI2_PAROT</name>
<sequence>MLPQNLLGLQIADKILFIGKAVKVLKRQQQLFINEHQSLIKEIEVYDSQPLTELLSNCRNSQLIVDKQELFIHLINFYLLILLNTGNFIKQFLSDLHKMDYDQNRENGIVLFLIMVLNMGHSNLQIIYRLKIIMGPARGPEDWSGVFRDVKQSIENGFTLQTIFILQVPQDLDEENDEFIRLKLEEQKVSSISAETRIQILRRNYLKLEIGSEGDLHNLKQIIKMMNYI</sequence>
<gene>
    <name evidence="2" type="ORF">POCTA_138.1.T0120363</name>
</gene>
<dbReference type="EMBL" id="CAJJDP010000011">
    <property type="protein sequence ID" value="CAD8141306.1"/>
    <property type="molecule type" value="Genomic_DNA"/>
</dbReference>
<organism evidence="2 3">
    <name type="scientific">Paramecium octaurelia</name>
    <dbReference type="NCBI Taxonomy" id="43137"/>
    <lineage>
        <taxon>Eukaryota</taxon>
        <taxon>Sar</taxon>
        <taxon>Alveolata</taxon>
        <taxon>Ciliophora</taxon>
        <taxon>Intramacronucleata</taxon>
        <taxon>Oligohymenophorea</taxon>
        <taxon>Peniculida</taxon>
        <taxon>Parameciidae</taxon>
        <taxon>Paramecium</taxon>
    </lineage>
</organism>
<feature type="transmembrane region" description="Helical" evidence="1">
    <location>
        <begin position="109"/>
        <end position="128"/>
    </location>
</feature>
<comment type="caution">
    <text evidence="2">The sequence shown here is derived from an EMBL/GenBank/DDBJ whole genome shotgun (WGS) entry which is preliminary data.</text>
</comment>